<dbReference type="Proteomes" id="UP001626550">
    <property type="component" value="Unassembled WGS sequence"/>
</dbReference>
<comment type="caution">
    <text evidence="2">The sequence shown here is derived from an EMBL/GenBank/DDBJ whole genome shotgun (WGS) entry which is preliminary data.</text>
</comment>
<evidence type="ECO:0000313" key="2">
    <source>
        <dbReference type="EMBL" id="KAL3309332.1"/>
    </source>
</evidence>
<dbReference type="EMBL" id="JBJKFK010004037">
    <property type="protein sequence ID" value="KAL3309332.1"/>
    <property type="molecule type" value="Genomic_DNA"/>
</dbReference>
<reference evidence="2 3" key="1">
    <citation type="submission" date="2024-11" db="EMBL/GenBank/DDBJ databases">
        <title>Adaptive evolution of stress response genes in parasites aligns with host niche diversity.</title>
        <authorList>
            <person name="Hahn C."/>
            <person name="Resl P."/>
        </authorList>
    </citation>
    <scope>NUCLEOTIDE SEQUENCE [LARGE SCALE GENOMIC DNA]</scope>
    <source>
        <strain evidence="2">EGGRZ-B1_66</strain>
        <tissue evidence="2">Body</tissue>
    </source>
</reference>
<dbReference type="AlphaFoldDB" id="A0ABD2PPC5"/>
<organism evidence="2 3">
    <name type="scientific">Cichlidogyrus casuarinus</name>
    <dbReference type="NCBI Taxonomy" id="1844966"/>
    <lineage>
        <taxon>Eukaryota</taxon>
        <taxon>Metazoa</taxon>
        <taxon>Spiralia</taxon>
        <taxon>Lophotrochozoa</taxon>
        <taxon>Platyhelminthes</taxon>
        <taxon>Monogenea</taxon>
        <taxon>Monopisthocotylea</taxon>
        <taxon>Dactylogyridea</taxon>
        <taxon>Ancyrocephalidae</taxon>
        <taxon>Cichlidogyrus</taxon>
    </lineage>
</organism>
<accession>A0ABD2PPC5</accession>
<feature type="coiled-coil region" evidence="1">
    <location>
        <begin position="361"/>
        <end position="390"/>
    </location>
</feature>
<proteinExistence type="predicted"/>
<keyword evidence="3" id="KW-1185">Reference proteome</keyword>
<name>A0ABD2PPC5_9PLAT</name>
<evidence type="ECO:0000313" key="3">
    <source>
        <dbReference type="Proteomes" id="UP001626550"/>
    </source>
</evidence>
<protein>
    <submittedName>
        <fullName evidence="2">Uncharacterized protein</fullName>
    </submittedName>
</protein>
<gene>
    <name evidence="2" type="ORF">Ciccas_012121</name>
</gene>
<sequence length="470" mass="54747">MKKQKQSSVFTAQNLLFGSNFKLLCESEADQLFELLENRDSVHLKRFLKDLLQEKRIYPIKPHSDDDPLQFFADLKAGNLVREVATPTTPKTRARKGKKEEEDGVQAISCWKYLTDGPEREFDPNFDLFDACTIDYYLAFLTWTHGFWLMKIAHEKIDPETGIYERLLSNKSDISQQSSSYLACSFILAHGLLEHLQLVQLLIPDKDQQKKRLFLTLKYFQTTFNATEVDELIPLNQEFLALDSVDQALLSSEHRLSGILGNLQTDTLTFLIDFVMRFFFGNFQLFELVFGPCTGIEREIVVKKLELDIPIMPQSELWPPPFCESVPTDLLKRYSDRFPAYSDILAKMTHEMQDDCLNFDLPGQEKTAKEEEETYEKMQLEEEAGEEEAQMIEDLETVPIYVEHLKAKLRQLAPQDLEEIRDIEDQDLQDIIRQLLFKCCVDDRVDYDQKFEHVKVELVECFRETLATDQ</sequence>
<keyword evidence="1" id="KW-0175">Coiled coil</keyword>
<evidence type="ECO:0000256" key="1">
    <source>
        <dbReference type="SAM" id="Coils"/>
    </source>
</evidence>